<evidence type="ECO:0000256" key="5">
    <source>
        <dbReference type="ARBA" id="ARBA00022984"/>
    </source>
</evidence>
<dbReference type="RefSeq" id="WP_339968255.1">
    <property type="nucleotide sequence ID" value="NZ_JBBHJY010000008.1"/>
</dbReference>
<evidence type="ECO:0000256" key="3">
    <source>
        <dbReference type="ARBA" id="ARBA00022679"/>
    </source>
</evidence>
<dbReference type="InterPro" id="IPR005490">
    <property type="entry name" value="LD_TPept_cat_dom"/>
</dbReference>
<dbReference type="PANTHER" id="PTHR41533">
    <property type="entry name" value="L,D-TRANSPEPTIDASE HI_1667-RELATED"/>
    <property type="match status" value="1"/>
</dbReference>
<name>A0ABU8SB90_9SPHN</name>
<feature type="domain" description="L,D-TPase catalytic" evidence="8">
    <location>
        <begin position="219"/>
        <end position="405"/>
    </location>
</feature>
<dbReference type="Pfam" id="PF20142">
    <property type="entry name" value="Scaffold"/>
    <property type="match status" value="1"/>
</dbReference>
<dbReference type="EMBL" id="JBBHJY010000008">
    <property type="protein sequence ID" value="MEJ6011237.1"/>
    <property type="molecule type" value="Genomic_DNA"/>
</dbReference>
<organism evidence="9 10">
    <name type="scientific">Novosphingobium aquae</name>
    <dbReference type="NCBI Taxonomy" id="3133435"/>
    <lineage>
        <taxon>Bacteria</taxon>
        <taxon>Pseudomonadati</taxon>
        <taxon>Pseudomonadota</taxon>
        <taxon>Alphaproteobacteria</taxon>
        <taxon>Sphingomonadales</taxon>
        <taxon>Sphingomonadaceae</taxon>
        <taxon>Novosphingobium</taxon>
    </lineage>
</organism>
<evidence type="ECO:0000256" key="4">
    <source>
        <dbReference type="ARBA" id="ARBA00022960"/>
    </source>
</evidence>
<keyword evidence="5 7" id="KW-0573">Peptidoglycan synthesis</keyword>
<dbReference type="Pfam" id="PF03734">
    <property type="entry name" value="YkuD"/>
    <property type="match status" value="1"/>
</dbReference>
<dbReference type="InterPro" id="IPR038063">
    <property type="entry name" value="Transpep_catalytic_dom"/>
</dbReference>
<dbReference type="Proteomes" id="UP001379235">
    <property type="component" value="Unassembled WGS sequence"/>
</dbReference>
<evidence type="ECO:0000256" key="2">
    <source>
        <dbReference type="ARBA" id="ARBA00005992"/>
    </source>
</evidence>
<comment type="similarity">
    <text evidence="2">Belongs to the YkuD family.</text>
</comment>
<dbReference type="SUPFAM" id="SSF141523">
    <property type="entry name" value="L,D-transpeptidase catalytic domain-like"/>
    <property type="match status" value="1"/>
</dbReference>
<dbReference type="PANTHER" id="PTHR41533:SF2">
    <property type="entry name" value="BLR7131 PROTEIN"/>
    <property type="match status" value="1"/>
</dbReference>
<keyword evidence="10" id="KW-1185">Reference proteome</keyword>
<feature type="active site" description="Proton donor/acceptor" evidence="7">
    <location>
        <position position="355"/>
    </location>
</feature>
<keyword evidence="4 7" id="KW-0133">Cell shape</keyword>
<protein>
    <submittedName>
        <fullName evidence="9">L,D-transpeptidase family protein</fullName>
    </submittedName>
</protein>
<evidence type="ECO:0000256" key="1">
    <source>
        <dbReference type="ARBA" id="ARBA00004752"/>
    </source>
</evidence>
<evidence type="ECO:0000313" key="10">
    <source>
        <dbReference type="Proteomes" id="UP001379235"/>
    </source>
</evidence>
<dbReference type="InterPro" id="IPR045380">
    <property type="entry name" value="LD_TPept_scaffold_dom"/>
</dbReference>
<accession>A0ABU8SB90</accession>
<dbReference type="Gene3D" id="2.40.440.10">
    <property type="entry name" value="L,D-transpeptidase catalytic domain-like"/>
    <property type="match status" value="1"/>
</dbReference>
<proteinExistence type="inferred from homology"/>
<comment type="caution">
    <text evidence="9">The sequence shown here is derived from an EMBL/GenBank/DDBJ whole genome shotgun (WGS) entry which is preliminary data.</text>
</comment>
<comment type="pathway">
    <text evidence="1 7">Cell wall biogenesis; peptidoglycan biosynthesis.</text>
</comment>
<feature type="active site" description="Nucleophile" evidence="7">
    <location>
        <position position="374"/>
    </location>
</feature>
<sequence length="439" mass="47805">MPDKHRQPWLLAFGVFLLAVPLSAPLLAAAPAAAWEDSLEREIGERVPKDLRGFYAARGNRALWLDGLGRPTPAALRLLGVMRDAEVDGVDPRKFKPDNIAKAFNKAVGGSVNDRAKAELALSSGFSRYVQEIREAPRSDMIYETQALGPAVPTAAAALGAVAGAPSIDAYVRDMGWMTPFYAPLRAAVVSGRLVGTRAESAEINLARLRALPPIPSGKWVLVDAASARLWMFEGHTIAGSMKVVVGTQKTQTPEMAGFLRYAIVNPYWNLPDNLMPSRITDKVLAKGPGYLAAARYEVLSGWDDDAEVIDPTEVDWEAVASGETTLRARQLPGAGNFMGSVKFMFPNAQGIYLHDTPERALLAKPARQFSNGCVRLEDAQAFGKWLIGKPLPRSRKPETRVELPVMVPIYITYLTARPEKGRVAFQPDVYGRDVEKGG</sequence>
<reference evidence="9 10" key="1">
    <citation type="submission" date="2024-03" db="EMBL/GenBank/DDBJ databases">
        <authorList>
            <person name="Jo J.-H."/>
        </authorList>
    </citation>
    <scope>NUCLEOTIDE SEQUENCE [LARGE SCALE GENOMIC DNA]</scope>
    <source>
        <strain evidence="9 10">AS3R-12</strain>
    </source>
</reference>
<evidence type="ECO:0000256" key="7">
    <source>
        <dbReference type="PROSITE-ProRule" id="PRU01373"/>
    </source>
</evidence>
<dbReference type="CDD" id="cd16913">
    <property type="entry name" value="YkuD_like"/>
    <property type="match status" value="1"/>
</dbReference>
<dbReference type="InterPro" id="IPR052905">
    <property type="entry name" value="LD-transpeptidase_YkuD-like"/>
</dbReference>
<evidence type="ECO:0000256" key="6">
    <source>
        <dbReference type="ARBA" id="ARBA00023316"/>
    </source>
</evidence>
<keyword evidence="6 7" id="KW-0961">Cell wall biogenesis/degradation</keyword>
<keyword evidence="3" id="KW-0808">Transferase</keyword>
<dbReference type="PROSITE" id="PS52029">
    <property type="entry name" value="LD_TPASE"/>
    <property type="match status" value="1"/>
</dbReference>
<evidence type="ECO:0000259" key="8">
    <source>
        <dbReference type="PROSITE" id="PS52029"/>
    </source>
</evidence>
<gene>
    <name evidence="9" type="ORF">WG900_15050</name>
</gene>
<evidence type="ECO:0000313" key="9">
    <source>
        <dbReference type="EMBL" id="MEJ6011237.1"/>
    </source>
</evidence>